<reference evidence="2" key="2">
    <citation type="submission" date="2020-05" db="UniProtKB">
        <authorList>
            <consortium name="EnsemblMetazoa"/>
        </authorList>
    </citation>
    <scope>IDENTIFICATION</scope>
    <source>
        <strain evidence="2">IAEA</strain>
    </source>
</reference>
<feature type="domain" description="Phosphoenolpyruvate carboxykinase C-terminal P-loop" evidence="1">
    <location>
        <begin position="142"/>
        <end position="283"/>
    </location>
</feature>
<dbReference type="PANTHER" id="PTHR11561">
    <property type="entry name" value="PHOSPHOENOLPYRUVATE CARBOXYKINASE"/>
    <property type="match status" value="1"/>
</dbReference>
<dbReference type="GO" id="GO:0006094">
    <property type="term" value="P:gluconeogenesis"/>
    <property type="evidence" value="ECO:0007669"/>
    <property type="project" value="InterPro"/>
</dbReference>
<dbReference type="Proteomes" id="UP000091820">
    <property type="component" value="Unassembled WGS sequence"/>
</dbReference>
<dbReference type="GO" id="GO:0033993">
    <property type="term" value="P:response to lipid"/>
    <property type="evidence" value="ECO:0007669"/>
    <property type="project" value="TreeGrafter"/>
</dbReference>
<evidence type="ECO:0000313" key="2">
    <source>
        <dbReference type="EnsemblMetazoa" id="GBRI031587-PA"/>
    </source>
</evidence>
<dbReference type="EnsemblMetazoa" id="GBRI031587-RA">
    <property type="protein sequence ID" value="GBRI031587-PA"/>
    <property type="gene ID" value="GBRI031587"/>
</dbReference>
<dbReference type="Pfam" id="PF00821">
    <property type="entry name" value="PEPCK_GTP"/>
    <property type="match status" value="1"/>
</dbReference>
<dbReference type="VEuPathDB" id="VectorBase:GBRI031587"/>
<evidence type="ECO:0000259" key="1">
    <source>
        <dbReference type="Pfam" id="PF00821"/>
    </source>
</evidence>
<dbReference type="SUPFAM" id="SSF53795">
    <property type="entry name" value="PEP carboxykinase-like"/>
    <property type="match status" value="1"/>
</dbReference>
<protein>
    <recommendedName>
        <fullName evidence="1">Phosphoenolpyruvate carboxykinase C-terminal P-loop domain-containing protein</fullName>
    </recommendedName>
</protein>
<proteinExistence type="predicted"/>
<dbReference type="InterPro" id="IPR008209">
    <property type="entry name" value="PEP_carboxykinase_GTP"/>
</dbReference>
<name>A0A1A9WTQ1_9MUSC</name>
<keyword evidence="3" id="KW-1185">Reference proteome</keyword>
<dbReference type="GO" id="GO:0004613">
    <property type="term" value="F:phosphoenolpyruvate carboxykinase (GTP) activity"/>
    <property type="evidence" value="ECO:0007669"/>
    <property type="project" value="TreeGrafter"/>
</dbReference>
<dbReference type="STRING" id="37001.A0A1A9WTQ1"/>
<organism evidence="2 3">
    <name type="scientific">Glossina brevipalpis</name>
    <dbReference type="NCBI Taxonomy" id="37001"/>
    <lineage>
        <taxon>Eukaryota</taxon>
        <taxon>Metazoa</taxon>
        <taxon>Ecdysozoa</taxon>
        <taxon>Arthropoda</taxon>
        <taxon>Hexapoda</taxon>
        <taxon>Insecta</taxon>
        <taxon>Pterygota</taxon>
        <taxon>Neoptera</taxon>
        <taxon>Endopterygota</taxon>
        <taxon>Diptera</taxon>
        <taxon>Brachycera</taxon>
        <taxon>Muscomorpha</taxon>
        <taxon>Hippoboscoidea</taxon>
        <taxon>Glossinidae</taxon>
        <taxon>Glossina</taxon>
    </lineage>
</organism>
<sequence>MKLFNALGDIDTIWQIFELCLTVPVHLLSLLPYLPMLMDPFISALNDLYTLVCQDLCALHLNSIYFPIDMAVEKAFDALSSNRNDKTRSSDEEDTSEAAKIVQEHLKPSFSKNDFLLIKDELDKTIKNVLNKVENSGIYSIRPAGVPLVYEASNWDHWVFMGAAMCSEATATAEHKAKLIMHDPFAMRPFFGYNFSDYLTHWLSMKSRDGQFLWPGFGENSRVLNWIVRRVEGSPCYKDSAIGLLPSDNSLNIDGLKEPFNWNNCLTYQKISGNNKLKKFKNFSLAVKTLAEDESIIFFFYDVYVLKTVNGVDCWRKK</sequence>
<dbReference type="GO" id="GO:0042594">
    <property type="term" value="P:response to starvation"/>
    <property type="evidence" value="ECO:0007669"/>
    <property type="project" value="TreeGrafter"/>
</dbReference>
<accession>A0A1A9WTQ1</accession>
<dbReference type="PANTHER" id="PTHR11561:SF0">
    <property type="entry name" value="PHOSPHOENOLPYRUVATE CARBOXYKINASE [GTP]-RELATED"/>
    <property type="match status" value="1"/>
</dbReference>
<evidence type="ECO:0000313" key="3">
    <source>
        <dbReference type="Proteomes" id="UP000091820"/>
    </source>
</evidence>
<dbReference type="GO" id="GO:0071333">
    <property type="term" value="P:cellular response to glucose stimulus"/>
    <property type="evidence" value="ECO:0007669"/>
    <property type="project" value="TreeGrafter"/>
</dbReference>
<dbReference type="Gene3D" id="3.90.228.20">
    <property type="match status" value="2"/>
</dbReference>
<dbReference type="GO" id="GO:0019543">
    <property type="term" value="P:propionate catabolic process"/>
    <property type="evidence" value="ECO:0007669"/>
    <property type="project" value="TreeGrafter"/>
</dbReference>
<dbReference type="GO" id="GO:0006107">
    <property type="term" value="P:oxaloacetate metabolic process"/>
    <property type="evidence" value="ECO:0007669"/>
    <property type="project" value="TreeGrafter"/>
</dbReference>
<dbReference type="GO" id="GO:0005525">
    <property type="term" value="F:GTP binding"/>
    <property type="evidence" value="ECO:0007669"/>
    <property type="project" value="InterPro"/>
</dbReference>
<dbReference type="GO" id="GO:0005829">
    <property type="term" value="C:cytosol"/>
    <property type="evidence" value="ECO:0007669"/>
    <property type="project" value="TreeGrafter"/>
</dbReference>
<dbReference type="Pfam" id="PF20175">
    <property type="entry name" value="Tra1_central"/>
    <property type="match status" value="1"/>
</dbReference>
<dbReference type="GO" id="GO:0030145">
    <property type="term" value="F:manganese ion binding"/>
    <property type="evidence" value="ECO:0007669"/>
    <property type="project" value="TreeGrafter"/>
</dbReference>
<dbReference type="InterPro" id="IPR046807">
    <property type="entry name" value="Tra1_central"/>
</dbReference>
<dbReference type="InterPro" id="IPR013035">
    <property type="entry name" value="PEP_carboxykinase_C"/>
</dbReference>
<dbReference type="InterPro" id="IPR035077">
    <property type="entry name" value="PEP_carboxykinase_GTP_C"/>
</dbReference>
<dbReference type="GO" id="GO:0046327">
    <property type="term" value="P:glycerol biosynthetic process from pyruvate"/>
    <property type="evidence" value="ECO:0007669"/>
    <property type="project" value="TreeGrafter"/>
</dbReference>
<reference evidence="3" key="1">
    <citation type="submission" date="2014-03" db="EMBL/GenBank/DDBJ databases">
        <authorList>
            <person name="Aksoy S."/>
            <person name="Warren W."/>
            <person name="Wilson R.K."/>
        </authorList>
    </citation>
    <scope>NUCLEOTIDE SEQUENCE [LARGE SCALE GENOMIC DNA]</scope>
    <source>
        <strain evidence="3">IAEA</strain>
    </source>
</reference>
<dbReference type="AlphaFoldDB" id="A0A1A9WTQ1"/>